<gene>
    <name evidence="5" type="primary">nuoN</name>
    <name evidence="8" type="ORF">A6A05_13700</name>
</gene>
<dbReference type="EMBL" id="LWQU01000148">
    <property type="protein sequence ID" value="OAN49466.1"/>
    <property type="molecule type" value="Genomic_DNA"/>
</dbReference>
<protein>
    <recommendedName>
        <fullName evidence="5">NADH-quinone oxidoreductase subunit N</fullName>
        <ecNumber evidence="5">7.1.1.-</ecNumber>
    </recommendedName>
    <alternativeName>
        <fullName evidence="5">NADH dehydrogenase I subunit N</fullName>
    </alternativeName>
    <alternativeName>
        <fullName evidence="5">NDH-1 subunit N</fullName>
    </alternativeName>
</protein>
<dbReference type="NCBIfam" id="NF004440">
    <property type="entry name" value="PRK05777.1-3"/>
    <property type="match status" value="1"/>
</dbReference>
<keyword evidence="5" id="KW-0830">Ubiquinone</keyword>
<dbReference type="GO" id="GO:0005886">
    <property type="term" value="C:plasma membrane"/>
    <property type="evidence" value="ECO:0007669"/>
    <property type="project" value="UniProtKB-SubCell"/>
</dbReference>
<name>A0A178MLB6_9PROT</name>
<dbReference type="Proteomes" id="UP000078543">
    <property type="component" value="Unassembled WGS sequence"/>
</dbReference>
<comment type="caution">
    <text evidence="8">The sequence shown here is derived from an EMBL/GenBank/DDBJ whole genome shotgun (WGS) entry which is preliminary data.</text>
</comment>
<reference evidence="8 9" key="1">
    <citation type="submission" date="2016-04" db="EMBL/GenBank/DDBJ databases">
        <title>Draft genome sequence of freshwater magnetotactic bacteria Magnetospirillum marisnigri SP-1 and Magnetospirillum moscoviense BB-1.</title>
        <authorList>
            <person name="Koziaeva V."/>
            <person name="Dziuba M.V."/>
            <person name="Ivanov T.M."/>
            <person name="Kuznetsov B."/>
            <person name="Grouzdev D.S."/>
        </authorList>
    </citation>
    <scope>NUCLEOTIDE SEQUENCE [LARGE SCALE GENOMIC DNA]</scope>
    <source>
        <strain evidence="8 9">BB-1</strain>
    </source>
</reference>
<keyword evidence="5" id="KW-0874">Quinone</keyword>
<feature type="transmembrane region" description="Helical" evidence="5">
    <location>
        <begin position="327"/>
        <end position="348"/>
    </location>
</feature>
<feature type="transmembrane region" description="Helical" evidence="5">
    <location>
        <begin position="68"/>
        <end position="92"/>
    </location>
</feature>
<dbReference type="OrthoDB" id="9811718at2"/>
<keyword evidence="5" id="KW-1278">Translocase</keyword>
<feature type="domain" description="NADH:quinone oxidoreductase/Mrp antiporter transmembrane" evidence="7">
    <location>
        <begin position="123"/>
        <end position="419"/>
    </location>
</feature>
<dbReference type="AlphaFoldDB" id="A0A178MLB6"/>
<keyword evidence="2 5" id="KW-0812">Transmembrane</keyword>
<feature type="transmembrane region" description="Helical" evidence="5">
    <location>
        <begin position="446"/>
        <end position="465"/>
    </location>
</feature>
<evidence type="ECO:0000313" key="8">
    <source>
        <dbReference type="EMBL" id="OAN49466.1"/>
    </source>
</evidence>
<dbReference type="InterPro" id="IPR010096">
    <property type="entry name" value="NADH-Q_OxRdtase_suN/2"/>
</dbReference>
<comment type="similarity">
    <text evidence="5">Belongs to the complex I subunit 2 family.</text>
</comment>
<evidence type="ECO:0000256" key="5">
    <source>
        <dbReference type="HAMAP-Rule" id="MF_00445"/>
    </source>
</evidence>
<keyword evidence="9" id="KW-1185">Reference proteome</keyword>
<dbReference type="RefSeq" id="WP_068501630.1">
    <property type="nucleotide sequence ID" value="NZ_LWQU01000148.1"/>
</dbReference>
<dbReference type="InterPro" id="IPR001750">
    <property type="entry name" value="ND/Mrp_TM"/>
</dbReference>
<dbReference type="EC" id="7.1.1.-" evidence="5"/>
<evidence type="ECO:0000259" key="7">
    <source>
        <dbReference type="Pfam" id="PF00361"/>
    </source>
</evidence>
<feature type="transmembrane region" description="Helical" evidence="5">
    <location>
        <begin position="37"/>
        <end position="56"/>
    </location>
</feature>
<dbReference type="PANTHER" id="PTHR22773">
    <property type="entry name" value="NADH DEHYDROGENASE"/>
    <property type="match status" value="1"/>
</dbReference>
<keyword evidence="4 5" id="KW-0472">Membrane</keyword>
<feature type="transmembrane region" description="Helical" evidence="5">
    <location>
        <begin position="127"/>
        <end position="146"/>
    </location>
</feature>
<comment type="function">
    <text evidence="5">NDH-1 shuttles electrons from NADH, via FMN and iron-sulfur (Fe-S) centers, to quinones in the respiratory chain. The immediate electron acceptor for the enzyme in this species is believed to be ubiquinone. Couples the redox reaction to proton translocation (for every two electrons transferred, four hydrogen ions are translocated across the cytoplasmic membrane), and thus conserves the redox energy in a proton gradient.</text>
</comment>
<accession>A0A178MLB6</accession>
<organism evidence="8 9">
    <name type="scientific">Magnetospirillum moscoviense</name>
    <dbReference type="NCBI Taxonomy" id="1437059"/>
    <lineage>
        <taxon>Bacteria</taxon>
        <taxon>Pseudomonadati</taxon>
        <taxon>Pseudomonadota</taxon>
        <taxon>Alphaproteobacteria</taxon>
        <taxon>Rhodospirillales</taxon>
        <taxon>Rhodospirillaceae</taxon>
        <taxon>Magnetospirillum</taxon>
    </lineage>
</organism>
<comment type="subcellular location">
    <subcellularLocation>
        <location evidence="5">Cell membrane</location>
        <topology evidence="5">Multi-pass membrane protein</topology>
    </subcellularLocation>
    <subcellularLocation>
        <location evidence="1">Endomembrane system</location>
        <topology evidence="1">Multi-pass membrane protein</topology>
    </subcellularLocation>
    <subcellularLocation>
        <location evidence="6">Membrane</location>
        <topology evidence="6">Multi-pass membrane protein</topology>
    </subcellularLocation>
</comment>
<evidence type="ECO:0000256" key="1">
    <source>
        <dbReference type="ARBA" id="ARBA00004127"/>
    </source>
</evidence>
<evidence type="ECO:0000313" key="9">
    <source>
        <dbReference type="Proteomes" id="UP000078543"/>
    </source>
</evidence>
<feature type="transmembrane region" description="Helical" evidence="5">
    <location>
        <begin position="104"/>
        <end position="121"/>
    </location>
</feature>
<feature type="transmembrane region" description="Helical" evidence="5">
    <location>
        <begin position="405"/>
        <end position="425"/>
    </location>
</feature>
<dbReference type="PRINTS" id="PR01434">
    <property type="entry name" value="NADHDHGNASE5"/>
</dbReference>
<feature type="transmembrane region" description="Helical" evidence="5">
    <location>
        <begin position="158"/>
        <end position="182"/>
    </location>
</feature>
<dbReference type="HAMAP" id="MF_00445">
    <property type="entry name" value="NDH1_NuoN_1"/>
    <property type="match status" value="1"/>
</dbReference>
<evidence type="ECO:0000256" key="3">
    <source>
        <dbReference type="ARBA" id="ARBA00022989"/>
    </source>
</evidence>
<feature type="transmembrane region" description="Helical" evidence="5">
    <location>
        <begin position="241"/>
        <end position="262"/>
    </location>
</feature>
<dbReference type="NCBIfam" id="TIGR01770">
    <property type="entry name" value="NDH_I_N"/>
    <property type="match status" value="1"/>
</dbReference>
<evidence type="ECO:0000256" key="4">
    <source>
        <dbReference type="ARBA" id="ARBA00023136"/>
    </source>
</evidence>
<dbReference type="GO" id="GO:0048038">
    <property type="term" value="F:quinone binding"/>
    <property type="evidence" value="ECO:0007669"/>
    <property type="project" value="UniProtKB-KW"/>
</dbReference>
<dbReference type="STRING" id="1437059.A6A05_13700"/>
<feature type="transmembrane region" description="Helical" evidence="5">
    <location>
        <begin position="202"/>
        <end position="221"/>
    </location>
</feature>
<feature type="transmembrane region" description="Helical" evidence="5">
    <location>
        <begin position="14"/>
        <end position="30"/>
    </location>
</feature>
<feature type="transmembrane region" description="Helical" evidence="5">
    <location>
        <begin position="369"/>
        <end position="393"/>
    </location>
</feature>
<feature type="transmembrane region" description="Helical" evidence="5">
    <location>
        <begin position="300"/>
        <end position="321"/>
    </location>
</feature>
<keyword evidence="5" id="KW-0520">NAD</keyword>
<dbReference type="Pfam" id="PF00361">
    <property type="entry name" value="Proton_antipo_M"/>
    <property type="match status" value="1"/>
</dbReference>
<proteinExistence type="inferred from homology"/>
<dbReference type="GO" id="GO:0042773">
    <property type="term" value="P:ATP synthesis coupled electron transport"/>
    <property type="evidence" value="ECO:0007669"/>
    <property type="project" value="InterPro"/>
</dbReference>
<feature type="transmembrane region" description="Helical" evidence="5">
    <location>
        <begin position="274"/>
        <end position="293"/>
    </location>
</feature>
<dbReference type="GO" id="GO:0050136">
    <property type="term" value="F:NADH dehydrogenase (quinone) (non-electrogenic) activity"/>
    <property type="evidence" value="ECO:0007669"/>
    <property type="project" value="UniProtKB-UniRule"/>
</dbReference>
<comment type="subunit">
    <text evidence="5">NDH-1 is composed of 14 different subunits. Subunits NuoA, H, J, K, L, M, N constitute the membrane sector of the complex.</text>
</comment>
<comment type="catalytic activity">
    <reaction evidence="5">
        <text>a quinone + NADH + 5 H(+)(in) = a quinol + NAD(+) + 4 H(+)(out)</text>
        <dbReference type="Rhea" id="RHEA:57888"/>
        <dbReference type="ChEBI" id="CHEBI:15378"/>
        <dbReference type="ChEBI" id="CHEBI:24646"/>
        <dbReference type="ChEBI" id="CHEBI:57540"/>
        <dbReference type="ChEBI" id="CHEBI:57945"/>
        <dbReference type="ChEBI" id="CHEBI:132124"/>
    </reaction>
</comment>
<keyword evidence="5" id="KW-1003">Cell membrane</keyword>
<evidence type="ECO:0000256" key="6">
    <source>
        <dbReference type="RuleBase" id="RU000320"/>
    </source>
</evidence>
<dbReference type="GO" id="GO:0008137">
    <property type="term" value="F:NADH dehydrogenase (ubiquinone) activity"/>
    <property type="evidence" value="ECO:0007669"/>
    <property type="project" value="InterPro"/>
</dbReference>
<evidence type="ECO:0000256" key="2">
    <source>
        <dbReference type="ARBA" id="ARBA00022692"/>
    </source>
</evidence>
<dbReference type="GO" id="GO:0012505">
    <property type="term" value="C:endomembrane system"/>
    <property type="evidence" value="ECO:0007669"/>
    <property type="project" value="UniProtKB-SubCell"/>
</dbReference>
<keyword evidence="3 5" id="KW-1133">Transmembrane helix</keyword>
<sequence>MNATIDLIPALPEVIMAVVAMGLLMLGVFAKSDTTKPATIIVILTLVACVLVTWGLGGEKLSTFGGMFVLDGFAVFAKVMILVASAFTAAMSMNYLEKEKLGRFEYPVLIMFATLGMMMMVSANDFLSLYLGLELQSLSLYVLAAYHRDSARATEAGIKYFVLGALASGLLLYGVSLVYGFAGTTSFDGIAKLFGGEHAVHPHLGFIVGLVFILAGLSFKISAVPFHMWTPDVYEGAPTPVTSFFAVAPKIAALMLFTRVMVGPFGEMADQWRQVVAFIAIMSMFVGSFAAIVQTNIKRLMAYSSIGHVGFILVGIAAGTADGVQGVLIYLAIYLFMNIGAFAVILCMRQKGRLVEGIEDLAGLSKTHPLMATVMAILMFSMAGIPPLAGFWGKFYVFKAAVDQGLFALAVIGILTSVVSAYYYLRIIKIMYFDEVVETFDRLHGGAMTLVMGVSTAVVLLFTLVPGPLLVSAKAAAAVLFAQ</sequence>
<keyword evidence="5" id="KW-0813">Transport</keyword>